<evidence type="ECO:0000313" key="7">
    <source>
        <dbReference type="Proteomes" id="UP000594749"/>
    </source>
</evidence>
<feature type="active site" description="Nucleophile" evidence="4">
    <location>
        <position position="57"/>
    </location>
</feature>
<evidence type="ECO:0000256" key="1">
    <source>
        <dbReference type="ARBA" id="ARBA00001933"/>
    </source>
</evidence>
<dbReference type="EMBL" id="CP063078">
    <property type="protein sequence ID" value="QOQ88184.1"/>
    <property type="molecule type" value="Genomic_DNA"/>
</dbReference>
<organism evidence="6 7">
    <name type="scientific">Campylobacter corcagiensis</name>
    <dbReference type="NCBI Taxonomy" id="1448857"/>
    <lineage>
        <taxon>Bacteria</taxon>
        <taxon>Pseudomonadati</taxon>
        <taxon>Campylobacterota</taxon>
        <taxon>Epsilonproteobacteria</taxon>
        <taxon>Campylobacterales</taxon>
        <taxon>Campylobacteraceae</taxon>
        <taxon>Campylobacter</taxon>
    </lineage>
</organism>
<accession>A0A7M1LK12</accession>
<dbReference type="PANTHER" id="PTHR43780">
    <property type="entry name" value="1-AMINOCYCLOPROPANE-1-CARBOXYLATE DEAMINASE-RELATED"/>
    <property type="match status" value="1"/>
</dbReference>
<feature type="modified residue" description="N6-(pyridoxal phosphate)lysine" evidence="5">
    <location>
        <position position="31"/>
    </location>
</feature>
<dbReference type="Proteomes" id="UP000594749">
    <property type="component" value="Chromosome"/>
</dbReference>
<dbReference type="PANTHER" id="PTHR43780:SF2">
    <property type="entry name" value="1-AMINOCYCLOPROPANE-1-CARBOXYLATE DEAMINASE-RELATED"/>
    <property type="match status" value="1"/>
</dbReference>
<dbReference type="AlphaFoldDB" id="A0A7M1LK12"/>
<dbReference type="Gene3D" id="3.40.50.1100">
    <property type="match status" value="2"/>
</dbReference>
<dbReference type="InterPro" id="IPR027278">
    <property type="entry name" value="ACCD_DCysDesulf"/>
</dbReference>
<proteinExistence type="inferred from homology"/>
<protein>
    <submittedName>
        <fullName evidence="6">1-aminocyclopropane-1-carboxylate deaminase</fullName>
    </submittedName>
</protein>
<evidence type="ECO:0000256" key="2">
    <source>
        <dbReference type="ARBA" id="ARBA00008639"/>
    </source>
</evidence>
<evidence type="ECO:0000256" key="4">
    <source>
        <dbReference type="PIRSR" id="PIRSR006278-1"/>
    </source>
</evidence>
<keyword evidence="3 5" id="KW-0663">Pyridoxal phosphate</keyword>
<dbReference type="OrthoDB" id="5291638at2"/>
<comment type="similarity">
    <text evidence="2">Belongs to the ACC deaminase/D-cysteine desulfhydrase family.</text>
</comment>
<evidence type="ECO:0000313" key="6">
    <source>
        <dbReference type="EMBL" id="QOQ88184.1"/>
    </source>
</evidence>
<gene>
    <name evidence="6" type="ORF">IMC76_07175</name>
</gene>
<name>A0A7M1LK12_9BACT</name>
<reference evidence="6 7" key="1">
    <citation type="submission" date="2020-10" db="EMBL/GenBank/DDBJ databases">
        <title>Campylobacter and Helicobacter PacBio genomes.</title>
        <authorList>
            <person name="Lane C."/>
        </authorList>
    </citation>
    <scope>NUCLEOTIDE SEQUENCE [LARGE SCALE GENOMIC DNA]</scope>
    <source>
        <strain evidence="6 7">2016D-0077</strain>
    </source>
</reference>
<dbReference type="GO" id="GO:0019148">
    <property type="term" value="F:D-cysteine desulfhydrase activity"/>
    <property type="evidence" value="ECO:0007669"/>
    <property type="project" value="TreeGrafter"/>
</dbReference>
<dbReference type="SUPFAM" id="SSF53686">
    <property type="entry name" value="Tryptophan synthase beta subunit-like PLP-dependent enzymes"/>
    <property type="match status" value="1"/>
</dbReference>
<evidence type="ECO:0000256" key="3">
    <source>
        <dbReference type="ARBA" id="ARBA00022898"/>
    </source>
</evidence>
<keyword evidence="7" id="KW-1185">Reference proteome</keyword>
<dbReference type="InterPro" id="IPR036052">
    <property type="entry name" value="TrpB-like_PALP_sf"/>
</dbReference>
<dbReference type="PIRSF" id="PIRSF006278">
    <property type="entry name" value="ACCD_DCysDesulf"/>
    <property type="match status" value="1"/>
</dbReference>
<comment type="cofactor">
    <cofactor evidence="1">
        <name>pyridoxal 5'-phosphate</name>
        <dbReference type="ChEBI" id="CHEBI:597326"/>
    </cofactor>
</comment>
<sequence length="286" mass="32807">MTKPRFDRLNFKGVKFWLLRDDLLGEFNGNKARKLKYFLNADLSKYKSVVSHGSSQSNAMQSLSVFAKIKGLEFRYVVNYLNPNLKASPVGNLKFALKNGMKLYESGAKNSDDRREFALSLCDENSLFIEEGVAMKEAEYGFIDQAKDIENFANGAKFDIFLPSGTGTSAGYLAKHSKFRVFTCPTVGTKEYLKKQLDELNLGENLEILNPPKKYRYAQLRKEFIEIYKELLEETKVEFDLIYDPVGLLTLFTNLDKFENEILYIHQGGLLGNISQLQRYKDKEML</sequence>
<evidence type="ECO:0000256" key="5">
    <source>
        <dbReference type="PIRSR" id="PIRSR006278-2"/>
    </source>
</evidence>